<feature type="domain" description="STAS" evidence="6">
    <location>
        <begin position="557"/>
        <end position="636"/>
    </location>
</feature>
<dbReference type="GO" id="GO:0055085">
    <property type="term" value="P:transmembrane transport"/>
    <property type="evidence" value="ECO:0007669"/>
    <property type="project" value="InterPro"/>
</dbReference>
<name>A0AAW0ZHL9_9HYME</name>
<organism evidence="7 8">
    <name type="scientific">Tetragonisca angustula</name>
    <dbReference type="NCBI Taxonomy" id="166442"/>
    <lineage>
        <taxon>Eukaryota</taxon>
        <taxon>Metazoa</taxon>
        <taxon>Ecdysozoa</taxon>
        <taxon>Arthropoda</taxon>
        <taxon>Hexapoda</taxon>
        <taxon>Insecta</taxon>
        <taxon>Pterygota</taxon>
        <taxon>Neoptera</taxon>
        <taxon>Endopterygota</taxon>
        <taxon>Hymenoptera</taxon>
        <taxon>Apocrita</taxon>
        <taxon>Aculeata</taxon>
        <taxon>Apoidea</taxon>
        <taxon>Anthophila</taxon>
        <taxon>Apidae</taxon>
        <taxon>Tetragonisca</taxon>
    </lineage>
</organism>
<dbReference type="Proteomes" id="UP001432146">
    <property type="component" value="Unassembled WGS sequence"/>
</dbReference>
<feature type="transmembrane region" description="Helical" evidence="5">
    <location>
        <begin position="310"/>
        <end position="333"/>
    </location>
</feature>
<evidence type="ECO:0000256" key="4">
    <source>
        <dbReference type="ARBA" id="ARBA00023136"/>
    </source>
</evidence>
<dbReference type="EMBL" id="JAWNGG020000200">
    <property type="protein sequence ID" value="KAK9296944.1"/>
    <property type="molecule type" value="Genomic_DNA"/>
</dbReference>
<feature type="transmembrane region" description="Helical" evidence="5">
    <location>
        <begin position="370"/>
        <end position="390"/>
    </location>
</feature>
<feature type="transmembrane region" description="Helical" evidence="5">
    <location>
        <begin position="113"/>
        <end position="134"/>
    </location>
</feature>
<dbReference type="AlphaFoldDB" id="A0AAW0ZHL9"/>
<feature type="transmembrane region" description="Helical" evidence="5">
    <location>
        <begin position="267"/>
        <end position="283"/>
    </location>
</feature>
<accession>A0AAW0ZHL9</accession>
<sequence length="670" mass="73612">MSRYSVQEYDLETGKQVRLTGYSNAAFEDPLRGNNNDFDQTSELENRLSNVRVSSQDDKSMNNDVSQNREKNLLCSMERKWLYQRIKRSCTKKLFYKRVPIAAWLPKYRKDYIICDLVAGITVGLTVIPQAIAYANVAGLPLQYGLYSSFMASFIYTIFGSCKDVPVGPTAIIAILIRETLQKSNLGPDFAVLLTFISGCICFLMGILHLGFLLDFISGPVSVGFTSAAAIIIATSQVKDILGISISGSKFLEVWHNIIEKIGETKLWDTVLGITCIIVLLLLRKIKDIPFMQKAAKISSRAQVIMQKTFWLLSTGRNILVVLVSGVICWLLESHLGSSPVKLTGHVKQGLPEFQLPPFQTYHKNETYNFVDMVSALGSGCLVIPLLSLLETISIAKVFNEGKPIDATQEMLALGVCNVVSAFVSSIPVSGGLSRGAVNHSSGVKTTLGGVYTGLLVLVSLQFLTPYLYFVPNAALAAIIIVAVIFMVELHVIKPIWRTKKIDLIPAVVTFLCCLFIRLELGIVIGIGINVLFLLYASARPSLRVHKDTSINGCEYLVITPDRSLVFPSVEYVRAVISKQGTKQGTAVPVVIDSTHIQAADFTAAKGIKSLTEDFSKRGQPLIFHNLKPSIIEIFKGVKPSGLKCSSSELELNDCLRECSNVSSATINRY</sequence>
<evidence type="ECO:0000256" key="5">
    <source>
        <dbReference type="SAM" id="Phobius"/>
    </source>
</evidence>
<reference evidence="7 8" key="1">
    <citation type="submission" date="2024-05" db="EMBL/GenBank/DDBJ databases">
        <title>The nuclear and mitochondrial genome assemblies of Tetragonisca angustula (Apidae: Meliponini), a tiny yet remarkable pollinator in the Neotropics.</title>
        <authorList>
            <person name="Ferrari R."/>
            <person name="Ricardo P.C."/>
            <person name="Dias F.C."/>
            <person name="Araujo N.S."/>
            <person name="Soares D.O."/>
            <person name="Zhou Q.-S."/>
            <person name="Zhu C.-D."/>
            <person name="Coutinho L."/>
            <person name="Airas M.C."/>
            <person name="Batista T.M."/>
        </authorList>
    </citation>
    <scope>NUCLEOTIDE SEQUENCE [LARGE SCALE GENOMIC DNA]</scope>
    <source>
        <strain evidence="7">ASF017062</strain>
        <tissue evidence="7">Abdomen</tissue>
    </source>
</reference>
<dbReference type="GO" id="GO:0016020">
    <property type="term" value="C:membrane"/>
    <property type="evidence" value="ECO:0007669"/>
    <property type="project" value="UniProtKB-SubCell"/>
</dbReference>
<dbReference type="Pfam" id="PF00916">
    <property type="entry name" value="Sulfate_transp"/>
    <property type="match status" value="1"/>
</dbReference>
<evidence type="ECO:0000313" key="7">
    <source>
        <dbReference type="EMBL" id="KAK9296944.1"/>
    </source>
</evidence>
<dbReference type="PROSITE" id="PS50801">
    <property type="entry name" value="STAS"/>
    <property type="match status" value="1"/>
</dbReference>
<dbReference type="PANTHER" id="PTHR11814">
    <property type="entry name" value="SULFATE TRANSPORTER"/>
    <property type="match status" value="1"/>
</dbReference>
<dbReference type="Gene3D" id="3.30.750.24">
    <property type="entry name" value="STAS domain"/>
    <property type="match status" value="1"/>
</dbReference>
<keyword evidence="4 5" id="KW-0472">Membrane</keyword>
<comment type="caution">
    <text evidence="7">The sequence shown here is derived from an EMBL/GenBank/DDBJ whole genome shotgun (WGS) entry which is preliminary data.</text>
</comment>
<keyword evidence="3 5" id="KW-1133">Transmembrane helix</keyword>
<protein>
    <recommendedName>
        <fullName evidence="6">STAS domain-containing protein</fullName>
    </recommendedName>
</protein>
<dbReference type="InterPro" id="IPR036513">
    <property type="entry name" value="STAS_dom_sf"/>
</dbReference>
<comment type="subcellular location">
    <subcellularLocation>
        <location evidence="1">Membrane</location>
        <topology evidence="1">Multi-pass membrane protein</topology>
    </subcellularLocation>
</comment>
<evidence type="ECO:0000313" key="8">
    <source>
        <dbReference type="Proteomes" id="UP001432146"/>
    </source>
</evidence>
<dbReference type="SUPFAM" id="SSF52091">
    <property type="entry name" value="SpoIIaa-like"/>
    <property type="match status" value="1"/>
</dbReference>
<keyword evidence="8" id="KW-1185">Reference proteome</keyword>
<feature type="transmembrane region" description="Helical" evidence="5">
    <location>
        <begin position="154"/>
        <end position="178"/>
    </location>
</feature>
<evidence type="ECO:0000256" key="3">
    <source>
        <dbReference type="ARBA" id="ARBA00022989"/>
    </source>
</evidence>
<dbReference type="InterPro" id="IPR011547">
    <property type="entry name" value="SLC26A/SulP_dom"/>
</dbReference>
<feature type="transmembrane region" description="Helical" evidence="5">
    <location>
        <begin position="476"/>
        <end position="497"/>
    </location>
</feature>
<evidence type="ECO:0000259" key="6">
    <source>
        <dbReference type="PROSITE" id="PS50801"/>
    </source>
</evidence>
<feature type="transmembrane region" description="Helical" evidence="5">
    <location>
        <begin position="190"/>
        <end position="214"/>
    </location>
</feature>
<evidence type="ECO:0000256" key="2">
    <source>
        <dbReference type="ARBA" id="ARBA00022692"/>
    </source>
</evidence>
<dbReference type="Pfam" id="PF01740">
    <property type="entry name" value="STAS"/>
    <property type="match status" value="1"/>
</dbReference>
<proteinExistence type="predicted"/>
<evidence type="ECO:0000256" key="1">
    <source>
        <dbReference type="ARBA" id="ARBA00004141"/>
    </source>
</evidence>
<gene>
    <name evidence="7" type="ORF">QLX08_009202</name>
</gene>
<keyword evidence="2 5" id="KW-0812">Transmembrane</keyword>
<dbReference type="InterPro" id="IPR002645">
    <property type="entry name" value="STAS_dom"/>
</dbReference>
<dbReference type="CDD" id="cd07042">
    <property type="entry name" value="STAS_SulP_like_sulfate_transporter"/>
    <property type="match status" value="1"/>
</dbReference>
<feature type="transmembrane region" description="Helical" evidence="5">
    <location>
        <begin position="449"/>
        <end position="469"/>
    </location>
</feature>
<feature type="transmembrane region" description="Helical" evidence="5">
    <location>
        <begin position="509"/>
        <end position="537"/>
    </location>
</feature>
<dbReference type="InterPro" id="IPR001902">
    <property type="entry name" value="SLC26A/SulP_fam"/>
</dbReference>